<keyword evidence="12" id="KW-1185">Reference proteome</keyword>
<dbReference type="Pfam" id="PF04290">
    <property type="entry name" value="DctQ"/>
    <property type="match status" value="1"/>
</dbReference>
<proteinExistence type="inferred from homology"/>
<accession>A0ABS4BKZ8</accession>
<feature type="transmembrane region" description="Helical" evidence="9">
    <location>
        <begin position="50"/>
        <end position="71"/>
    </location>
</feature>
<comment type="function">
    <text evidence="9">Part of the tripartite ATP-independent periplasmic (TRAP) transport system.</text>
</comment>
<keyword evidence="7 9" id="KW-0472">Membrane</keyword>
<evidence type="ECO:0000256" key="9">
    <source>
        <dbReference type="RuleBase" id="RU369079"/>
    </source>
</evidence>
<comment type="subunit">
    <text evidence="9">The complex comprises the extracytoplasmic solute receptor protein and the two transmembrane proteins.</text>
</comment>
<dbReference type="PANTHER" id="PTHR35011">
    <property type="entry name" value="2,3-DIKETO-L-GULONATE TRAP TRANSPORTER SMALL PERMEASE PROTEIN YIAM"/>
    <property type="match status" value="1"/>
</dbReference>
<comment type="similarity">
    <text evidence="8 9">Belongs to the TRAP transporter small permease family.</text>
</comment>
<feature type="transmembrane region" description="Helical" evidence="9">
    <location>
        <begin position="92"/>
        <end position="113"/>
    </location>
</feature>
<dbReference type="InterPro" id="IPR055348">
    <property type="entry name" value="DctQ"/>
</dbReference>
<evidence type="ECO:0000256" key="3">
    <source>
        <dbReference type="ARBA" id="ARBA00022475"/>
    </source>
</evidence>
<organism evidence="11 12">
    <name type="scientific">Jiella mangrovi</name>
    <dbReference type="NCBI Taxonomy" id="2821407"/>
    <lineage>
        <taxon>Bacteria</taxon>
        <taxon>Pseudomonadati</taxon>
        <taxon>Pseudomonadota</taxon>
        <taxon>Alphaproteobacteria</taxon>
        <taxon>Hyphomicrobiales</taxon>
        <taxon>Aurantimonadaceae</taxon>
        <taxon>Jiella</taxon>
    </lineage>
</organism>
<evidence type="ECO:0000256" key="7">
    <source>
        <dbReference type="ARBA" id="ARBA00023136"/>
    </source>
</evidence>
<evidence type="ECO:0000256" key="4">
    <source>
        <dbReference type="ARBA" id="ARBA00022519"/>
    </source>
</evidence>
<keyword evidence="3" id="KW-1003">Cell membrane</keyword>
<protein>
    <recommendedName>
        <fullName evidence="9">TRAP transporter small permease protein</fullName>
    </recommendedName>
</protein>
<evidence type="ECO:0000256" key="8">
    <source>
        <dbReference type="ARBA" id="ARBA00038436"/>
    </source>
</evidence>
<keyword evidence="6 9" id="KW-1133">Transmembrane helix</keyword>
<comment type="caution">
    <text evidence="11">The sequence shown here is derived from an EMBL/GenBank/DDBJ whole genome shotgun (WGS) entry which is preliminary data.</text>
</comment>
<evidence type="ECO:0000313" key="11">
    <source>
        <dbReference type="EMBL" id="MBP0617415.1"/>
    </source>
</evidence>
<name>A0ABS4BKZ8_9HYPH</name>
<feature type="transmembrane region" description="Helical" evidence="9">
    <location>
        <begin position="133"/>
        <end position="154"/>
    </location>
</feature>
<feature type="domain" description="Tripartite ATP-independent periplasmic transporters DctQ component" evidence="10">
    <location>
        <begin position="26"/>
        <end position="152"/>
    </location>
</feature>
<dbReference type="EMBL" id="JAGJCF010000016">
    <property type="protein sequence ID" value="MBP0617415.1"/>
    <property type="molecule type" value="Genomic_DNA"/>
</dbReference>
<evidence type="ECO:0000256" key="6">
    <source>
        <dbReference type="ARBA" id="ARBA00022989"/>
    </source>
</evidence>
<evidence type="ECO:0000256" key="5">
    <source>
        <dbReference type="ARBA" id="ARBA00022692"/>
    </source>
</evidence>
<dbReference type="Proteomes" id="UP000678276">
    <property type="component" value="Unassembled WGS sequence"/>
</dbReference>
<evidence type="ECO:0000313" key="12">
    <source>
        <dbReference type="Proteomes" id="UP000678276"/>
    </source>
</evidence>
<dbReference type="PANTHER" id="PTHR35011:SF10">
    <property type="entry name" value="TRAP TRANSPORTER SMALL PERMEASE PROTEIN"/>
    <property type="match status" value="1"/>
</dbReference>
<keyword evidence="4 9" id="KW-0997">Cell inner membrane</keyword>
<comment type="subcellular location">
    <subcellularLocation>
        <location evidence="1 9">Cell inner membrane</location>
        <topology evidence="1 9">Multi-pass membrane protein</topology>
    </subcellularLocation>
</comment>
<evidence type="ECO:0000256" key="1">
    <source>
        <dbReference type="ARBA" id="ARBA00004429"/>
    </source>
</evidence>
<keyword evidence="5 9" id="KW-0812">Transmembrane</keyword>
<reference evidence="11 12" key="1">
    <citation type="submission" date="2021-04" db="EMBL/GenBank/DDBJ databases">
        <title>Whole genome sequence of Jiella sp. KSK16Y-1.</title>
        <authorList>
            <person name="Tuo L."/>
        </authorList>
    </citation>
    <scope>NUCLEOTIDE SEQUENCE [LARGE SCALE GENOMIC DNA]</scope>
    <source>
        <strain evidence="11 12">KSK16Y-1</strain>
    </source>
</reference>
<sequence>MGRLERAVGALSRAFARLGGLMILVIAVIVSIDVLTRNVLGISILNSLELSVYLFAVAISFGMSYTALCGAHIRVDVLYARFPAPLRRAMDFLAFASLAALSIFLFVSTFGLVVENAEHGTRSNSVIAVPLAIPQAFWALGLFVFAVTASLLALRHATLLFRGDGAQADRVGRFDASDEVSEAVDDALVREG</sequence>
<evidence type="ECO:0000259" key="10">
    <source>
        <dbReference type="Pfam" id="PF04290"/>
    </source>
</evidence>
<dbReference type="InterPro" id="IPR007387">
    <property type="entry name" value="TRAP_DctQ"/>
</dbReference>
<gene>
    <name evidence="11" type="ORF">J6595_17645</name>
</gene>
<dbReference type="RefSeq" id="WP_209596184.1">
    <property type="nucleotide sequence ID" value="NZ_JAGJCF010000016.1"/>
</dbReference>
<evidence type="ECO:0000256" key="2">
    <source>
        <dbReference type="ARBA" id="ARBA00022448"/>
    </source>
</evidence>
<feature type="transmembrane region" description="Helical" evidence="9">
    <location>
        <begin position="21"/>
        <end position="44"/>
    </location>
</feature>
<keyword evidence="2 9" id="KW-0813">Transport</keyword>